<dbReference type="Pfam" id="PF02952">
    <property type="entry name" value="Fucose_iso_C"/>
    <property type="match status" value="1"/>
</dbReference>
<dbReference type="SUPFAM" id="SSF53743">
    <property type="entry name" value="FucI/AraA N-terminal and middle domains"/>
    <property type="match status" value="1"/>
</dbReference>
<evidence type="ECO:0000259" key="3">
    <source>
        <dbReference type="Pfam" id="PF02952"/>
    </source>
</evidence>
<evidence type="ECO:0000313" key="4">
    <source>
        <dbReference type="EMBL" id="SFU14779.1"/>
    </source>
</evidence>
<accession>A0A1I7DT10</accession>
<evidence type="ECO:0000313" key="5">
    <source>
        <dbReference type="Proteomes" id="UP000183371"/>
    </source>
</evidence>
<keyword evidence="2" id="KW-0119">Carbohydrate metabolism</keyword>
<protein>
    <submittedName>
        <fullName evidence="4">L-fucose isomerase</fullName>
    </submittedName>
</protein>
<proteinExistence type="predicted"/>
<feature type="domain" description="L-fucose isomerase C-terminal" evidence="3">
    <location>
        <begin position="360"/>
        <end position="446"/>
    </location>
</feature>
<dbReference type="CDD" id="cd00578">
    <property type="entry name" value="L-fuc_L-ara-isomerases"/>
    <property type="match status" value="1"/>
</dbReference>
<evidence type="ECO:0000256" key="2">
    <source>
        <dbReference type="ARBA" id="ARBA00023277"/>
    </source>
</evidence>
<name>A0A1I7DT10_9HYPH</name>
<dbReference type="EMBL" id="FPBD01000010">
    <property type="protein sequence ID" value="SFU14779.1"/>
    <property type="molecule type" value="Genomic_DNA"/>
</dbReference>
<sequence length="448" mass="49248">MSVDTPRIGIVALGRPTFDVPYAEEILAQAWKNLQTLDAEFVGEPKLLFDADAVKEVMPKLQEKPLDMLLLLQVTFTDATMTVELGKAIDAPLVMWSYPEARTGGRLRLNSFCGVNLASHALSRSNIRLDYVHAAAESPKAIEELRLLARAGAIVNQLKGSKLKLVGEHPDGFDACNFNEQELADRFGISVDRIPVIDFIDQVKELPDEVADAPYERRAKDFPNLADLDQEATCKTLKVYSKLRTEADEKDYAGVAVRCWPDFFTEYGCAACGALALLNEDRTPSGCEADMMGVVTSLTLQHASGNSVFNTDLVDVNVEDDTVVFWHCGQAPIDMADRDQPVQGTIHSNRKLPLLSEFALKPGRITMARFSQGYGKLRLILAGGEMVRAPLAFSGTAGTAKLDTPVKDFMEKMIAEGLEHHTALTYGDHRPVLRALAKRLGIEVVELT</sequence>
<dbReference type="GO" id="GO:0005737">
    <property type="term" value="C:cytoplasm"/>
    <property type="evidence" value="ECO:0007669"/>
    <property type="project" value="InterPro"/>
</dbReference>
<dbReference type="RefSeq" id="WP_083417448.1">
    <property type="nucleotide sequence ID" value="NZ_FPBD01000010.1"/>
</dbReference>
<dbReference type="InterPro" id="IPR009015">
    <property type="entry name" value="Fucose_isomerase_N/cen_sf"/>
</dbReference>
<dbReference type="PANTHER" id="PTHR36120:SF1">
    <property type="entry name" value="L-FUCOSE ISOMERASE C-TERMINAL DOMAIN-CONTAINING PROTEIN"/>
    <property type="match status" value="1"/>
</dbReference>
<keyword evidence="1 4" id="KW-0413">Isomerase</keyword>
<reference evidence="5" key="1">
    <citation type="submission" date="2016-10" db="EMBL/GenBank/DDBJ databases">
        <authorList>
            <person name="Varghese N."/>
            <person name="Submissions S."/>
        </authorList>
    </citation>
    <scope>NUCLEOTIDE SEQUENCE [LARGE SCALE GENOMIC DNA]</scope>
    <source>
        <strain evidence="5">DSM 17465</strain>
    </source>
</reference>
<dbReference type="AlphaFoldDB" id="A0A1I7DT10"/>
<dbReference type="PANTHER" id="PTHR36120">
    <property type="entry name" value="FUCOSE ISOMERASE"/>
    <property type="match status" value="1"/>
</dbReference>
<dbReference type="GO" id="GO:0006004">
    <property type="term" value="P:fucose metabolic process"/>
    <property type="evidence" value="ECO:0007669"/>
    <property type="project" value="InterPro"/>
</dbReference>
<evidence type="ECO:0000256" key="1">
    <source>
        <dbReference type="ARBA" id="ARBA00023235"/>
    </source>
</evidence>
<organism evidence="4 5">
    <name type="scientific">Pseudovibrio denitrificans</name>
    <dbReference type="NCBI Taxonomy" id="258256"/>
    <lineage>
        <taxon>Bacteria</taxon>
        <taxon>Pseudomonadati</taxon>
        <taxon>Pseudomonadota</taxon>
        <taxon>Alphaproteobacteria</taxon>
        <taxon>Hyphomicrobiales</taxon>
        <taxon>Stappiaceae</taxon>
        <taxon>Pseudovibrio</taxon>
    </lineage>
</organism>
<keyword evidence="5" id="KW-1185">Reference proteome</keyword>
<dbReference type="SUPFAM" id="SSF50443">
    <property type="entry name" value="FucI/AraA C-terminal domain-like"/>
    <property type="match status" value="1"/>
</dbReference>
<dbReference type="GO" id="GO:0008736">
    <property type="term" value="F:L-fucose isomerase activity"/>
    <property type="evidence" value="ECO:0007669"/>
    <property type="project" value="InterPro"/>
</dbReference>
<dbReference type="InterPro" id="IPR004216">
    <property type="entry name" value="Fuc/Ara_isomerase_C"/>
</dbReference>
<gene>
    <name evidence="4" type="ORF">SAMN05444141_11064</name>
</gene>
<dbReference type="InterPro" id="IPR015888">
    <property type="entry name" value="Fuc_isomerase_C"/>
</dbReference>
<dbReference type="Proteomes" id="UP000183371">
    <property type="component" value="Unassembled WGS sequence"/>
</dbReference>